<dbReference type="Pfam" id="PF00196">
    <property type="entry name" value="GerE"/>
    <property type="match status" value="1"/>
</dbReference>
<keyword evidence="4" id="KW-1133">Transmembrane helix</keyword>
<evidence type="ECO:0000259" key="5">
    <source>
        <dbReference type="PROSITE" id="PS50043"/>
    </source>
</evidence>
<proteinExistence type="predicted"/>
<dbReference type="Proteomes" id="UP000533900">
    <property type="component" value="Unassembled WGS sequence"/>
</dbReference>
<feature type="domain" description="HTH luxR-type" evidence="5">
    <location>
        <begin position="69"/>
        <end position="134"/>
    </location>
</feature>
<accession>A0A842ITC5</accession>
<keyword evidence="2 6" id="KW-0238">DNA-binding</keyword>
<keyword evidence="3" id="KW-0804">Transcription</keyword>
<dbReference type="PROSITE" id="PS50043">
    <property type="entry name" value="HTH_LUXR_2"/>
    <property type="match status" value="1"/>
</dbReference>
<evidence type="ECO:0000313" key="6">
    <source>
        <dbReference type="EMBL" id="MBC2844108.1"/>
    </source>
</evidence>
<evidence type="ECO:0000256" key="4">
    <source>
        <dbReference type="SAM" id="Phobius"/>
    </source>
</evidence>
<keyword evidence="4" id="KW-0812">Transmembrane</keyword>
<dbReference type="PRINTS" id="PR00038">
    <property type="entry name" value="HTHLUXR"/>
</dbReference>
<dbReference type="RefSeq" id="WP_185787798.1">
    <property type="nucleotide sequence ID" value="NZ_CANMIT010000001.1"/>
</dbReference>
<dbReference type="InterPro" id="IPR000792">
    <property type="entry name" value="Tscrpt_reg_LuxR_C"/>
</dbReference>
<dbReference type="GO" id="GO:0006355">
    <property type="term" value="P:regulation of DNA-templated transcription"/>
    <property type="evidence" value="ECO:0007669"/>
    <property type="project" value="InterPro"/>
</dbReference>
<keyword evidence="1" id="KW-0805">Transcription regulation</keyword>
<dbReference type="PANTHER" id="PTHR44688:SF16">
    <property type="entry name" value="DNA-BINDING TRANSCRIPTIONAL ACTIVATOR DEVR_DOSR"/>
    <property type="match status" value="1"/>
</dbReference>
<protein>
    <submittedName>
        <fullName evidence="6">DNA-binding response regulator</fullName>
    </submittedName>
</protein>
<evidence type="ECO:0000313" key="7">
    <source>
        <dbReference type="Proteomes" id="UP000533900"/>
    </source>
</evidence>
<dbReference type="PROSITE" id="PS00622">
    <property type="entry name" value="HTH_LUXR_1"/>
    <property type="match status" value="1"/>
</dbReference>
<dbReference type="SUPFAM" id="SSF46894">
    <property type="entry name" value="C-terminal effector domain of the bipartite response regulators"/>
    <property type="match status" value="1"/>
</dbReference>
<comment type="caution">
    <text evidence="6">The sequence shown here is derived from an EMBL/GenBank/DDBJ whole genome shotgun (WGS) entry which is preliminary data.</text>
</comment>
<dbReference type="EMBL" id="JACLCP010000001">
    <property type="protein sequence ID" value="MBC2844108.1"/>
    <property type="molecule type" value="Genomic_DNA"/>
</dbReference>
<dbReference type="InterPro" id="IPR036388">
    <property type="entry name" value="WH-like_DNA-bd_sf"/>
</dbReference>
<reference evidence="6" key="1">
    <citation type="submission" date="2020-08" db="EMBL/GenBank/DDBJ databases">
        <title>Winogradskyella ouciana sp. nov., isolated from the hadal seawater of the Mariana Trench.</title>
        <authorList>
            <person name="He X."/>
        </authorList>
    </citation>
    <scope>NUCLEOTIDE SEQUENCE [LARGE SCALE GENOMIC DNA]</scope>
    <source>
        <strain evidence="6">KCTC 52348</strain>
    </source>
</reference>
<dbReference type="InterPro" id="IPR016032">
    <property type="entry name" value="Sig_transdc_resp-reg_C-effctor"/>
</dbReference>
<name>A0A842ITC5_9FLAO</name>
<gene>
    <name evidence="6" type="ORF">H7F21_03310</name>
</gene>
<evidence type="ECO:0000256" key="3">
    <source>
        <dbReference type="ARBA" id="ARBA00023163"/>
    </source>
</evidence>
<evidence type="ECO:0000256" key="1">
    <source>
        <dbReference type="ARBA" id="ARBA00023015"/>
    </source>
</evidence>
<dbReference type="AlphaFoldDB" id="A0A842ITC5"/>
<keyword evidence="7" id="KW-1185">Reference proteome</keyword>
<dbReference type="SMART" id="SM00421">
    <property type="entry name" value="HTH_LUXR"/>
    <property type="match status" value="1"/>
</dbReference>
<sequence length="136" mass="15202">MKKTILVFSLLIVALLLLFQFSKYAVVSSDLQVEYIMAFVAIISIGIGLFINKKTQKSLESPKDEVDFAKIGELGLSKREYEVLKEVALGLSNQEIAEKLFVSESTIKTHVSNLLVKLDAKRRTQAIQISKSLNII</sequence>
<feature type="transmembrane region" description="Helical" evidence="4">
    <location>
        <begin position="35"/>
        <end position="52"/>
    </location>
</feature>
<dbReference type="Gene3D" id="1.10.10.10">
    <property type="entry name" value="Winged helix-like DNA-binding domain superfamily/Winged helix DNA-binding domain"/>
    <property type="match status" value="1"/>
</dbReference>
<dbReference type="GO" id="GO:0003677">
    <property type="term" value="F:DNA binding"/>
    <property type="evidence" value="ECO:0007669"/>
    <property type="project" value="UniProtKB-KW"/>
</dbReference>
<dbReference type="PANTHER" id="PTHR44688">
    <property type="entry name" value="DNA-BINDING TRANSCRIPTIONAL ACTIVATOR DEVR_DOSR"/>
    <property type="match status" value="1"/>
</dbReference>
<keyword evidence="4" id="KW-0472">Membrane</keyword>
<dbReference type="CDD" id="cd06170">
    <property type="entry name" value="LuxR_C_like"/>
    <property type="match status" value="1"/>
</dbReference>
<evidence type="ECO:0000256" key="2">
    <source>
        <dbReference type="ARBA" id="ARBA00023125"/>
    </source>
</evidence>
<organism evidence="6 7">
    <name type="scientific">Winogradskyella flava</name>
    <dbReference type="NCBI Taxonomy" id="1884876"/>
    <lineage>
        <taxon>Bacteria</taxon>
        <taxon>Pseudomonadati</taxon>
        <taxon>Bacteroidota</taxon>
        <taxon>Flavobacteriia</taxon>
        <taxon>Flavobacteriales</taxon>
        <taxon>Flavobacteriaceae</taxon>
        <taxon>Winogradskyella</taxon>
    </lineage>
</organism>